<dbReference type="EMBL" id="BSOH01000012">
    <property type="protein sequence ID" value="GLR17497.1"/>
    <property type="molecule type" value="Genomic_DNA"/>
</dbReference>
<reference evidence="1" key="2">
    <citation type="submission" date="2023-01" db="EMBL/GenBank/DDBJ databases">
        <title>Draft genome sequence of Portibacter lacus strain NBRC 108769.</title>
        <authorList>
            <person name="Sun Q."/>
            <person name="Mori K."/>
        </authorList>
    </citation>
    <scope>NUCLEOTIDE SEQUENCE</scope>
    <source>
        <strain evidence="1">NBRC 108769</strain>
    </source>
</reference>
<evidence type="ECO:0000313" key="1">
    <source>
        <dbReference type="EMBL" id="GLR17497.1"/>
    </source>
</evidence>
<comment type="caution">
    <text evidence="1">The sequence shown here is derived from an EMBL/GenBank/DDBJ whole genome shotgun (WGS) entry which is preliminary data.</text>
</comment>
<dbReference type="AlphaFoldDB" id="A0AA37SQ43"/>
<name>A0AA37SQ43_9BACT</name>
<keyword evidence="2" id="KW-1185">Reference proteome</keyword>
<dbReference type="Proteomes" id="UP001156666">
    <property type="component" value="Unassembled WGS sequence"/>
</dbReference>
<evidence type="ECO:0000313" key="2">
    <source>
        <dbReference type="Proteomes" id="UP001156666"/>
    </source>
</evidence>
<protein>
    <submittedName>
        <fullName evidence="1">Uncharacterized protein</fullName>
    </submittedName>
</protein>
<sequence length="221" mass="24519">MALFVLLISSCEKDDPILAEEVSPSLFKSTLVWQPELLEYFEITHDSLPKSIDIEWDTPTEMEFDEEAFYEGFGYGVMRIAEGDTTYSIGASQITGSDTSFVGFTIFGNIEERTYNYVSLDIFDFLLSGKIAEPADGSVLPVIMDPHSTISSDLASAAQIGKVDCSGSTFKINEFNKETGEISGRFTLSMVLVDDKGKPTIPMLKVKDGYFNKLKIYEVSE</sequence>
<accession>A0AA37SQ43</accession>
<organism evidence="1 2">
    <name type="scientific">Portibacter lacus</name>
    <dbReference type="NCBI Taxonomy" id="1099794"/>
    <lineage>
        <taxon>Bacteria</taxon>
        <taxon>Pseudomonadati</taxon>
        <taxon>Bacteroidota</taxon>
        <taxon>Saprospiria</taxon>
        <taxon>Saprospirales</taxon>
        <taxon>Haliscomenobacteraceae</taxon>
        <taxon>Portibacter</taxon>
    </lineage>
</organism>
<gene>
    <name evidence="1" type="ORF">GCM10007940_21120</name>
</gene>
<proteinExistence type="predicted"/>
<reference evidence="1" key="1">
    <citation type="journal article" date="2014" name="Int. J. Syst. Evol. Microbiol.">
        <title>Complete genome sequence of Corynebacterium casei LMG S-19264T (=DSM 44701T), isolated from a smear-ripened cheese.</title>
        <authorList>
            <consortium name="US DOE Joint Genome Institute (JGI-PGF)"/>
            <person name="Walter F."/>
            <person name="Albersmeier A."/>
            <person name="Kalinowski J."/>
            <person name="Ruckert C."/>
        </authorList>
    </citation>
    <scope>NUCLEOTIDE SEQUENCE</scope>
    <source>
        <strain evidence="1">NBRC 108769</strain>
    </source>
</reference>